<dbReference type="Pfam" id="PF08022">
    <property type="entry name" value="FAD_binding_8"/>
    <property type="match status" value="1"/>
</dbReference>
<evidence type="ECO:0000256" key="11">
    <source>
        <dbReference type="SAM" id="Phobius"/>
    </source>
</evidence>
<dbReference type="CDD" id="cd06186">
    <property type="entry name" value="NOX_Duox_like_FAD_NADP"/>
    <property type="match status" value="1"/>
</dbReference>
<keyword evidence="6 11" id="KW-1133">Transmembrane helix</keyword>
<keyword evidence="10" id="KW-0325">Glycoprotein</keyword>
<sequence>MLAALIPHLFPDSHQRLELGQEPVHPKKMRSWWLSSTAYCLATLFFVYSALAAAPVVGGKVCGKACRQTFRTLRFSDAPDGVFFAVQECTSRFYQQSVHLCWEIYCSEDVWILESRSINQTCQEIDGSQFPTHDIIAGFTDEDVVQIARFNATSPDRVYAFDQLMLPSRAFYDLWGRTLDAHDYIWDNHYYYGWAMGIFWAVVVAVGVLNRALMQWEACRPRAFRTQRRTDVWFKRNILAPATFGRRCVQDFGGWGTLPPRVQTLTLTLFVLINIVCAVNGYRFFEGYGYYPTIGMQILRHVSDRTGIISFANFPLIWLFGMRNNVVIWLTGWDFKTYNNFHRWVGRLAALQAVIHSVGYTALILQRGGWDYFWRMCNMTYWWTGELATIFMCSLIGLSVYWLRRRQYEVFLLLHIILSILVLITMLGHVSIFKGDYDALVWIPVMIWVLDRVVRGARILAFSPQFWNAKARIAYNEDAHMIRMVVPVSSSLYSIKPGTFYYLMVLNKWNFWESHPFTVASVSRDARCDAGSLNEHSPLLNYSSTASEEMRCWSGKSEQEMTFLIRPYDSFTLRLKEYADAQRPKPATVRVAIDGPYGKPLHLERFCKVLFIVGGSGIAVPLSYLDRLTRSPSRPKLVHIHWAVRQCALAVDVLSHELNSSFNSRQVKINIYVTSVDSRRTEDEDICRLAEWNFKRLNAEEVIEGALNTGEEGSLAVITSGPARMADESRYAVAARMVHSSLHIEYFEESFQW</sequence>
<dbReference type="InterPro" id="IPR013121">
    <property type="entry name" value="Fe_red_NAD-bd_6"/>
</dbReference>
<organism evidence="13">
    <name type="scientific">Bionectria ochroleuca</name>
    <name type="common">Gliocladium roseum</name>
    <dbReference type="NCBI Taxonomy" id="29856"/>
    <lineage>
        <taxon>Eukaryota</taxon>
        <taxon>Fungi</taxon>
        <taxon>Dikarya</taxon>
        <taxon>Ascomycota</taxon>
        <taxon>Pezizomycotina</taxon>
        <taxon>Sordariomycetes</taxon>
        <taxon>Hypocreomycetidae</taxon>
        <taxon>Hypocreales</taxon>
        <taxon>Bionectriaceae</taxon>
        <taxon>Clonostachys</taxon>
    </lineage>
</organism>
<evidence type="ECO:0000256" key="1">
    <source>
        <dbReference type="ARBA" id="ARBA00004141"/>
    </source>
</evidence>
<keyword evidence="5" id="KW-0249">Electron transport</keyword>
<accession>A0A0B7KEW8</accession>
<keyword evidence="7" id="KW-0560">Oxidoreductase</keyword>
<evidence type="ECO:0000259" key="12">
    <source>
        <dbReference type="PROSITE" id="PS51384"/>
    </source>
</evidence>
<evidence type="ECO:0000256" key="3">
    <source>
        <dbReference type="ARBA" id="ARBA00022448"/>
    </source>
</evidence>
<feature type="transmembrane region" description="Helical" evidence="11">
    <location>
        <begin position="265"/>
        <end position="285"/>
    </location>
</feature>
<dbReference type="SUPFAM" id="SSF52343">
    <property type="entry name" value="Ferredoxin reductase-like, C-terminal NADP-linked domain"/>
    <property type="match status" value="1"/>
</dbReference>
<dbReference type="GO" id="GO:0000293">
    <property type="term" value="F:ferric-chelate reductase activity"/>
    <property type="evidence" value="ECO:0007669"/>
    <property type="project" value="UniProtKB-ARBA"/>
</dbReference>
<feature type="transmembrane region" description="Helical" evidence="11">
    <location>
        <begin position="410"/>
        <end position="433"/>
    </location>
</feature>
<dbReference type="Gene3D" id="3.40.50.80">
    <property type="entry name" value="Nucleotide-binding domain of ferredoxin-NADP reductase (FNR) module"/>
    <property type="match status" value="1"/>
</dbReference>
<feature type="transmembrane region" description="Helical" evidence="11">
    <location>
        <begin position="344"/>
        <end position="365"/>
    </location>
</feature>
<dbReference type="Pfam" id="PF01794">
    <property type="entry name" value="Ferric_reduct"/>
    <property type="match status" value="1"/>
</dbReference>
<dbReference type="InterPro" id="IPR051410">
    <property type="entry name" value="Ferric/Cupric_Reductase"/>
</dbReference>
<feature type="domain" description="FAD-binding FR-type" evidence="12">
    <location>
        <begin position="446"/>
        <end position="603"/>
    </location>
</feature>
<dbReference type="GO" id="GO:0015677">
    <property type="term" value="P:copper ion import"/>
    <property type="evidence" value="ECO:0007669"/>
    <property type="project" value="TreeGrafter"/>
</dbReference>
<dbReference type="SFLD" id="SFLDG01168">
    <property type="entry name" value="Ferric_reductase_subgroup_(FRE"/>
    <property type="match status" value="1"/>
</dbReference>
<evidence type="ECO:0000256" key="7">
    <source>
        <dbReference type="ARBA" id="ARBA00023002"/>
    </source>
</evidence>
<evidence type="ECO:0000313" key="13">
    <source>
        <dbReference type="EMBL" id="CEO56128.1"/>
    </source>
</evidence>
<dbReference type="InterPro" id="IPR013130">
    <property type="entry name" value="Fe3_Rdtase_TM_dom"/>
</dbReference>
<dbReference type="PANTHER" id="PTHR32361">
    <property type="entry name" value="FERRIC/CUPRIC REDUCTASE TRANSMEMBRANE COMPONENT"/>
    <property type="match status" value="1"/>
</dbReference>
<keyword evidence="3" id="KW-0813">Transport</keyword>
<evidence type="ECO:0000256" key="6">
    <source>
        <dbReference type="ARBA" id="ARBA00022989"/>
    </source>
</evidence>
<dbReference type="GO" id="GO:0006826">
    <property type="term" value="P:iron ion transport"/>
    <property type="evidence" value="ECO:0007669"/>
    <property type="project" value="TreeGrafter"/>
</dbReference>
<gene>
    <name evidence="13" type="ORF">BN869_000012186_1</name>
</gene>
<name>A0A0B7KEW8_BIOOC</name>
<dbReference type="Pfam" id="PF08030">
    <property type="entry name" value="NAD_binding_6"/>
    <property type="match status" value="1"/>
</dbReference>
<evidence type="ECO:0000256" key="4">
    <source>
        <dbReference type="ARBA" id="ARBA00022692"/>
    </source>
</evidence>
<dbReference type="SFLD" id="SFLDS00052">
    <property type="entry name" value="Ferric_Reductase_Domain"/>
    <property type="match status" value="1"/>
</dbReference>
<proteinExistence type="inferred from homology"/>
<dbReference type="PROSITE" id="PS51384">
    <property type="entry name" value="FAD_FR"/>
    <property type="match status" value="1"/>
</dbReference>
<protein>
    <recommendedName>
        <fullName evidence="12">FAD-binding FR-type domain-containing protein</fullName>
    </recommendedName>
</protein>
<dbReference type="AlphaFoldDB" id="A0A0B7KEW8"/>
<dbReference type="GO" id="GO:0006879">
    <property type="term" value="P:intracellular iron ion homeostasis"/>
    <property type="evidence" value="ECO:0007669"/>
    <property type="project" value="TreeGrafter"/>
</dbReference>
<dbReference type="InterPro" id="IPR013112">
    <property type="entry name" value="FAD-bd_8"/>
</dbReference>
<evidence type="ECO:0000256" key="10">
    <source>
        <dbReference type="ARBA" id="ARBA00023180"/>
    </source>
</evidence>
<comment type="subcellular location">
    <subcellularLocation>
        <location evidence="1">Membrane</location>
        <topology evidence="1">Multi-pass membrane protein</topology>
    </subcellularLocation>
</comment>
<evidence type="ECO:0000256" key="9">
    <source>
        <dbReference type="ARBA" id="ARBA00023136"/>
    </source>
</evidence>
<feature type="transmembrane region" description="Helical" evidence="11">
    <location>
        <begin position="32"/>
        <end position="51"/>
    </location>
</feature>
<evidence type="ECO:0000256" key="5">
    <source>
        <dbReference type="ARBA" id="ARBA00022982"/>
    </source>
</evidence>
<dbReference type="EMBL" id="CDPU01000061">
    <property type="protein sequence ID" value="CEO56128.1"/>
    <property type="molecule type" value="Genomic_DNA"/>
</dbReference>
<dbReference type="InterPro" id="IPR039261">
    <property type="entry name" value="FNR_nucleotide-bd"/>
</dbReference>
<feature type="transmembrane region" description="Helical" evidence="11">
    <location>
        <begin position="380"/>
        <end position="403"/>
    </location>
</feature>
<comment type="similarity">
    <text evidence="2">Belongs to the ferric reductase (FRE) family.</text>
</comment>
<keyword evidence="4 11" id="KW-0812">Transmembrane</keyword>
<dbReference type="PANTHER" id="PTHR32361:SF9">
    <property type="entry name" value="FERRIC REDUCTASE TRANSMEMBRANE COMPONENT 3-RELATED"/>
    <property type="match status" value="1"/>
</dbReference>
<dbReference type="InterPro" id="IPR017927">
    <property type="entry name" value="FAD-bd_FR_type"/>
</dbReference>
<evidence type="ECO:0000256" key="8">
    <source>
        <dbReference type="ARBA" id="ARBA00023065"/>
    </source>
</evidence>
<keyword evidence="8" id="KW-0406">Ion transport</keyword>
<dbReference type="GO" id="GO:0005886">
    <property type="term" value="C:plasma membrane"/>
    <property type="evidence" value="ECO:0007669"/>
    <property type="project" value="TreeGrafter"/>
</dbReference>
<reference evidence="13" key="1">
    <citation type="submission" date="2015-01" db="EMBL/GenBank/DDBJ databases">
        <authorList>
            <person name="Durling Mikael"/>
        </authorList>
    </citation>
    <scope>NUCLEOTIDE SEQUENCE</scope>
</reference>
<evidence type="ECO:0000256" key="2">
    <source>
        <dbReference type="ARBA" id="ARBA00006278"/>
    </source>
</evidence>
<keyword evidence="9 11" id="KW-0472">Membrane</keyword>
<feature type="transmembrane region" description="Helical" evidence="11">
    <location>
        <begin position="191"/>
        <end position="213"/>
    </location>
</feature>